<evidence type="ECO:0000313" key="2">
    <source>
        <dbReference type="EMBL" id="AIQ65284.1"/>
    </source>
</evidence>
<keyword evidence="1" id="KW-0472">Membrane</keyword>
<sequence>MDSRPEWYERVAKGPFEKGGFTAEHAENVLRMIREGKPRRARERLGSPYVKTAVAACIALTVAGLGWAAADGSLLSYRGTGNVFSTASGAVKEADMKKTADKALQDLLGISLPFEGAERVKNEKLMRYSYREGDNTAYFWISTDTGKLMKAKVTSSLKPDQSVRKLSDGARAVMASLGYKGDFAYSASRNVDYDAAKDEKIEVRTVFRAVDARVEIINGDIEMMSFEPDVGTLDSAIMEEGIKALKFMNKNRTNLTVTGAYRFVNGTIDLLTLRFGGEAYVTMDAFTRVVCGITDTALFDGKSDSAKVQAERDKKLLAVSEQQIRSATEGLLPSTYSLKLKDYQLKKNPKAPGVATFTHSGWPDIEVSYNLSGNVWRFEISPAVAEK</sequence>
<keyword evidence="1" id="KW-1133">Transmembrane helix</keyword>
<keyword evidence="3" id="KW-1185">Reference proteome</keyword>
<dbReference type="OrthoDB" id="2527851at2"/>
<reference evidence="2 3" key="1">
    <citation type="submission" date="2014-08" db="EMBL/GenBank/DDBJ databases">
        <title>Comparative genomics of the Paenibacillus odorifer group.</title>
        <authorList>
            <person name="den Bakker H.C."/>
            <person name="Tsai Y.-C."/>
            <person name="Martin N."/>
            <person name="Korlach J."/>
            <person name="Wiedmann M."/>
        </authorList>
    </citation>
    <scope>NUCLEOTIDE SEQUENCE [LARGE SCALE GENOMIC DNA]</scope>
    <source>
        <strain evidence="2 3">DSM 14472</strain>
    </source>
</reference>
<name>A0A089N8Z3_9BACL</name>
<dbReference type="AlphaFoldDB" id="A0A089N8Z3"/>
<dbReference type="RefSeq" id="WP_038698213.1">
    <property type="nucleotide sequence ID" value="NZ_CP009286.1"/>
</dbReference>
<accession>A0A089N8Z3</accession>
<dbReference type="HOGENOM" id="CLU_717362_0_0_9"/>
<gene>
    <name evidence="2" type="ORF">PSTEL_21315</name>
</gene>
<dbReference type="EMBL" id="CP009286">
    <property type="protein sequence ID" value="AIQ65284.1"/>
    <property type="molecule type" value="Genomic_DNA"/>
</dbReference>
<organism evidence="2 3">
    <name type="scientific">Paenibacillus stellifer</name>
    <dbReference type="NCBI Taxonomy" id="169760"/>
    <lineage>
        <taxon>Bacteria</taxon>
        <taxon>Bacillati</taxon>
        <taxon>Bacillota</taxon>
        <taxon>Bacilli</taxon>
        <taxon>Bacillales</taxon>
        <taxon>Paenibacillaceae</taxon>
        <taxon>Paenibacillus</taxon>
    </lineage>
</organism>
<feature type="transmembrane region" description="Helical" evidence="1">
    <location>
        <begin position="49"/>
        <end position="70"/>
    </location>
</feature>
<protein>
    <submittedName>
        <fullName evidence="2">Uncharacterized protein</fullName>
    </submittedName>
</protein>
<dbReference type="Proteomes" id="UP000029507">
    <property type="component" value="Chromosome"/>
</dbReference>
<proteinExistence type="predicted"/>
<dbReference type="KEGG" id="pste:PSTEL_21315"/>
<keyword evidence="1" id="KW-0812">Transmembrane</keyword>
<evidence type="ECO:0000313" key="3">
    <source>
        <dbReference type="Proteomes" id="UP000029507"/>
    </source>
</evidence>
<evidence type="ECO:0000256" key="1">
    <source>
        <dbReference type="SAM" id="Phobius"/>
    </source>
</evidence>